<gene>
    <name evidence="1" type="ORF">F4820DRAFT_292705</name>
</gene>
<dbReference type="EMBL" id="MU393470">
    <property type="protein sequence ID" value="KAI4865580.1"/>
    <property type="molecule type" value="Genomic_DNA"/>
</dbReference>
<organism evidence="1 2">
    <name type="scientific">Hypoxylon rubiginosum</name>
    <dbReference type="NCBI Taxonomy" id="110542"/>
    <lineage>
        <taxon>Eukaryota</taxon>
        <taxon>Fungi</taxon>
        <taxon>Dikarya</taxon>
        <taxon>Ascomycota</taxon>
        <taxon>Pezizomycotina</taxon>
        <taxon>Sordariomycetes</taxon>
        <taxon>Xylariomycetidae</taxon>
        <taxon>Xylariales</taxon>
        <taxon>Hypoxylaceae</taxon>
        <taxon>Hypoxylon</taxon>
    </lineage>
</organism>
<protein>
    <submittedName>
        <fullName evidence="1">Uncharacterized protein</fullName>
    </submittedName>
</protein>
<proteinExistence type="predicted"/>
<evidence type="ECO:0000313" key="1">
    <source>
        <dbReference type="EMBL" id="KAI4865580.1"/>
    </source>
</evidence>
<name>A0ACB9Z3L0_9PEZI</name>
<reference evidence="1 2" key="1">
    <citation type="journal article" date="2022" name="New Phytol.">
        <title>Ecological generalism drives hyperdiversity of secondary metabolite gene clusters in xylarialean endophytes.</title>
        <authorList>
            <person name="Franco M.E.E."/>
            <person name="Wisecaver J.H."/>
            <person name="Arnold A.E."/>
            <person name="Ju Y.M."/>
            <person name="Slot J.C."/>
            <person name="Ahrendt S."/>
            <person name="Moore L.P."/>
            <person name="Eastman K.E."/>
            <person name="Scott K."/>
            <person name="Konkel Z."/>
            <person name="Mondo S.J."/>
            <person name="Kuo A."/>
            <person name="Hayes R.D."/>
            <person name="Haridas S."/>
            <person name="Andreopoulos B."/>
            <person name="Riley R."/>
            <person name="LaButti K."/>
            <person name="Pangilinan J."/>
            <person name="Lipzen A."/>
            <person name="Amirebrahimi M."/>
            <person name="Yan J."/>
            <person name="Adam C."/>
            <person name="Keymanesh K."/>
            <person name="Ng V."/>
            <person name="Louie K."/>
            <person name="Northen T."/>
            <person name="Drula E."/>
            <person name="Henrissat B."/>
            <person name="Hsieh H.M."/>
            <person name="Youens-Clark K."/>
            <person name="Lutzoni F."/>
            <person name="Miadlikowska J."/>
            <person name="Eastwood D.C."/>
            <person name="Hamelin R.C."/>
            <person name="Grigoriev I.V."/>
            <person name="U'Ren J.M."/>
        </authorList>
    </citation>
    <scope>NUCLEOTIDE SEQUENCE [LARGE SCALE GENOMIC DNA]</scope>
    <source>
        <strain evidence="1 2">CBS 119005</strain>
    </source>
</reference>
<evidence type="ECO:0000313" key="2">
    <source>
        <dbReference type="Proteomes" id="UP001497700"/>
    </source>
</evidence>
<keyword evidence="2" id="KW-1185">Reference proteome</keyword>
<accession>A0ACB9Z3L0</accession>
<sequence>MDKQLPKTATPIRPGDEELAETSSKHIKRCHDPHSQILQLLEELRDDQRKHLSLTGEKWGLAHDIPRVARDLWESSVNAWGGLEDPEHSFWTDVKPGHIFLRTLIPDSAGLSEAKSVFKRWVSKPGAYSAYWNKDYLANTELTEDHESQWPNTWEIYAEAGSRGFCCQSHVTSASPNNFEGPFAFEGVYSHVVSERLLKVLESDSDTCGIIVQFSISRLFDVVDLNNAAAIISLVQGNKYMPAGGPEFLDGHIAKWRERSVHDRCGTRPLSLPKRRGYKTKWRSYGYETESAVFMHYMRSFIVDLSEDATTTEPYIPGLRCLRDHITFKGFYEKTKTTLIEKRYSTALSLLPLEKPAGHYVLVSICDGQDDDVNNMFDQSPGGNAYDRYRATPWKKYGIYPAGLYTGISMFQLQICALIDLWEKDWASTIKHIDEMVSLNFDGLGNDANLRKLVLGNTDDDSVLYFKVLHFLNNFQDTVRAAPSYLDTLWPNVPNLEDAKRYWMMESYLHTEDTQNIIRCNWEIVRKRQRDASDRILEKLQRTSNEVKNLQSGLFNVQSITEARKSRDLNKYLLVFTVITILFLPPTFVATFFGMHIFDADTINTTQKVFWAVLGGLSGGTYLIAAFGLFGSKLSGEERKEWVKSLRARSLWARVGVLARKLLAWVASIIQPVRNRRPTKQVLPI</sequence>
<dbReference type="Proteomes" id="UP001497700">
    <property type="component" value="Unassembled WGS sequence"/>
</dbReference>
<comment type="caution">
    <text evidence="1">The sequence shown here is derived from an EMBL/GenBank/DDBJ whole genome shotgun (WGS) entry which is preliminary data.</text>
</comment>